<keyword evidence="2" id="KW-1185">Reference proteome</keyword>
<evidence type="ECO:0000313" key="2">
    <source>
        <dbReference type="Proteomes" id="UP000553209"/>
    </source>
</evidence>
<dbReference type="EMBL" id="JAAXPG010000028">
    <property type="protein sequence ID" value="NKZ00876.1"/>
    <property type="molecule type" value="Genomic_DNA"/>
</dbReference>
<dbReference type="AlphaFoldDB" id="A0A7X6MJZ2"/>
<organism evidence="1 2">
    <name type="scientific">Nocardiopsis alborubida</name>
    <dbReference type="NCBI Taxonomy" id="146802"/>
    <lineage>
        <taxon>Bacteria</taxon>
        <taxon>Bacillati</taxon>
        <taxon>Actinomycetota</taxon>
        <taxon>Actinomycetes</taxon>
        <taxon>Streptosporangiales</taxon>
        <taxon>Nocardiopsidaceae</taxon>
        <taxon>Nocardiopsis</taxon>
    </lineage>
</organism>
<reference evidence="1 2" key="1">
    <citation type="submission" date="2020-04" db="EMBL/GenBank/DDBJ databases">
        <title>MicrobeNet Type strains.</title>
        <authorList>
            <person name="Nicholson A.C."/>
        </authorList>
    </citation>
    <scope>NUCLEOTIDE SEQUENCE [LARGE SCALE GENOMIC DNA]</scope>
    <source>
        <strain evidence="1 2">ATCC 23612</strain>
    </source>
</reference>
<dbReference type="RefSeq" id="WP_168444134.1">
    <property type="nucleotide sequence ID" value="NZ_JAAXPG010000028.1"/>
</dbReference>
<accession>A0A7X6MJZ2</accession>
<gene>
    <name evidence="1" type="ORF">HGB44_24860</name>
</gene>
<protein>
    <submittedName>
        <fullName evidence="1">Uncharacterized protein</fullName>
    </submittedName>
</protein>
<sequence>MHKNSTPAASNNIHGTVKGVSIQAHTISNAYFNAPEPKERQENPFRVREIETYEPTHNGIFFISLESKFTTAVFIRGLRPVVISRTLGEPSPGHQSNGVSYGLHPRFHLRLDPGNERLEHIPWTNGFPIEVGEFELLELSTPNPPLEVVRWELEIEWFASGMTGITRLGNSGEPFISKPLSHSCAKMGCPHF</sequence>
<name>A0A7X6MJZ2_9ACTN</name>
<proteinExistence type="predicted"/>
<dbReference type="Proteomes" id="UP000553209">
    <property type="component" value="Unassembled WGS sequence"/>
</dbReference>
<comment type="caution">
    <text evidence="1">The sequence shown here is derived from an EMBL/GenBank/DDBJ whole genome shotgun (WGS) entry which is preliminary data.</text>
</comment>
<evidence type="ECO:0000313" key="1">
    <source>
        <dbReference type="EMBL" id="NKZ00876.1"/>
    </source>
</evidence>